<dbReference type="GO" id="GO:0016887">
    <property type="term" value="F:ATP hydrolysis activity"/>
    <property type="evidence" value="ECO:0007669"/>
    <property type="project" value="InterPro"/>
</dbReference>
<gene>
    <name evidence="9" type="ORF">JCM9152_2513</name>
</gene>
<keyword evidence="10" id="KW-1185">Reference proteome</keyword>
<dbReference type="AlphaFoldDB" id="W4QIB8"/>
<evidence type="ECO:0000256" key="1">
    <source>
        <dbReference type="ARBA" id="ARBA00022448"/>
    </source>
</evidence>
<dbReference type="PROSITE" id="PS00211">
    <property type="entry name" value="ABC_TRANSPORTER_1"/>
    <property type="match status" value="1"/>
</dbReference>
<accession>W4QIB8</accession>
<evidence type="ECO:0000256" key="3">
    <source>
        <dbReference type="ARBA" id="ARBA00022840"/>
    </source>
</evidence>
<comment type="catalytic activity">
    <reaction evidence="4">
        <text>a quaternary ammonium(out) + ATP + H2O = a quaternary ammonium(in) + ADP + phosphate + H(+)</text>
        <dbReference type="Rhea" id="RHEA:11036"/>
        <dbReference type="ChEBI" id="CHEBI:15377"/>
        <dbReference type="ChEBI" id="CHEBI:15378"/>
        <dbReference type="ChEBI" id="CHEBI:30616"/>
        <dbReference type="ChEBI" id="CHEBI:35267"/>
        <dbReference type="ChEBI" id="CHEBI:43474"/>
        <dbReference type="ChEBI" id="CHEBI:456216"/>
        <dbReference type="EC" id="7.6.2.9"/>
    </reaction>
</comment>
<dbReference type="Proteomes" id="UP000018895">
    <property type="component" value="Unassembled WGS sequence"/>
</dbReference>
<dbReference type="EC" id="7.6.2.9" evidence="6"/>
<dbReference type="STRING" id="1236971.JCM9152_2513"/>
<dbReference type="InterPro" id="IPR017871">
    <property type="entry name" value="ABC_transporter-like_CS"/>
</dbReference>
<dbReference type="PANTHER" id="PTHR42781">
    <property type="entry name" value="SPERMIDINE/PUTRESCINE IMPORT ATP-BINDING PROTEIN POTA"/>
    <property type="match status" value="1"/>
</dbReference>
<evidence type="ECO:0000256" key="6">
    <source>
        <dbReference type="ARBA" id="ARBA00066388"/>
    </source>
</evidence>
<proteinExistence type="predicted"/>
<dbReference type="Gene3D" id="2.40.50.100">
    <property type="match status" value="1"/>
</dbReference>
<comment type="caution">
    <text evidence="9">The sequence shown here is derived from an EMBL/GenBank/DDBJ whole genome shotgun (WGS) entry which is preliminary data.</text>
</comment>
<evidence type="ECO:0000259" key="8">
    <source>
        <dbReference type="PROSITE" id="PS50893"/>
    </source>
</evidence>
<dbReference type="GO" id="GO:0015418">
    <property type="term" value="F:ABC-type quaternary ammonium compound transporting activity"/>
    <property type="evidence" value="ECO:0007669"/>
    <property type="project" value="UniProtKB-EC"/>
</dbReference>
<dbReference type="SUPFAM" id="SSF52540">
    <property type="entry name" value="P-loop containing nucleoside triphosphate hydrolases"/>
    <property type="match status" value="1"/>
</dbReference>
<sequence length="402" mass="44720">MVIFTEITYIHEFVNNKAEVVIDAFLTGVLNSICIEFHSQGDGTTGQGRYIMSFIQLQQLTKQYAKADHIAVDHIELSIEKGEILTLLGPSGCGKTTTLRMLAGFENPTSGTISIDGQEIVSNRTYVPAEKRGIGMVFQDYALFPHLTIEKNITFGLNKWSTRAKKVRVKEVLELVGLSEFAKRYPSELSGGQQQRVALARALAPKPHVVLMDEPFSNLDAGLRERMRYDVTAILRKANTTAIIVTHDQKDAFAVSDRVVVMNEGVIQQIATPRDMYRCPKNCFVAQFVGKTNLLEGTLCPDLKHVDTYIGRVTLPKQSEELMENVRVSIRPEGCQLAENGSYSGRVERVTYSGEYQEVEVLLGDNEQAQSIVVYAPIEQEIEAGQVVAFDIKTELVALVEV</sequence>
<dbReference type="Pfam" id="PF00005">
    <property type="entry name" value="ABC_tran"/>
    <property type="match status" value="1"/>
</dbReference>
<evidence type="ECO:0000256" key="7">
    <source>
        <dbReference type="ARBA" id="ARBA00070305"/>
    </source>
</evidence>
<evidence type="ECO:0000256" key="5">
    <source>
        <dbReference type="ARBA" id="ARBA00063934"/>
    </source>
</evidence>
<evidence type="ECO:0000256" key="4">
    <source>
        <dbReference type="ARBA" id="ARBA00052482"/>
    </source>
</evidence>
<dbReference type="GO" id="GO:0043190">
    <property type="term" value="C:ATP-binding cassette (ABC) transporter complex"/>
    <property type="evidence" value="ECO:0007669"/>
    <property type="project" value="InterPro"/>
</dbReference>
<dbReference type="Pfam" id="PF08402">
    <property type="entry name" value="TOBE_2"/>
    <property type="match status" value="1"/>
</dbReference>
<dbReference type="FunFam" id="3.40.50.300:FF:000425">
    <property type="entry name" value="Probable ABC transporter, ATP-binding subunit"/>
    <property type="match status" value="1"/>
</dbReference>
<protein>
    <recommendedName>
        <fullName evidence="7">Carnitine transport ATP-binding protein OpuCA</fullName>
        <ecNumber evidence="6">7.6.2.9</ecNumber>
    </recommendedName>
</protein>
<keyword evidence="2" id="KW-0547">Nucleotide-binding</keyword>
<dbReference type="InterPro" id="IPR003439">
    <property type="entry name" value="ABC_transporter-like_ATP-bd"/>
</dbReference>
<dbReference type="PROSITE" id="PS50893">
    <property type="entry name" value="ABC_TRANSPORTER_2"/>
    <property type="match status" value="1"/>
</dbReference>
<dbReference type="Gene3D" id="2.40.50.140">
    <property type="entry name" value="Nucleic acid-binding proteins"/>
    <property type="match status" value="1"/>
</dbReference>
<evidence type="ECO:0000313" key="10">
    <source>
        <dbReference type="Proteomes" id="UP000018895"/>
    </source>
</evidence>
<keyword evidence="3" id="KW-0067">ATP-binding</keyword>
<dbReference type="PANTHER" id="PTHR42781:SF4">
    <property type="entry name" value="SPERMIDINE_PUTRESCINE IMPORT ATP-BINDING PROTEIN POTA"/>
    <property type="match status" value="1"/>
</dbReference>
<name>W4QIB8_9BACI</name>
<dbReference type="Gene3D" id="3.40.50.300">
    <property type="entry name" value="P-loop containing nucleotide triphosphate hydrolases"/>
    <property type="match status" value="1"/>
</dbReference>
<dbReference type="InterPro" id="IPR027417">
    <property type="entry name" value="P-loop_NTPase"/>
</dbReference>
<dbReference type="InterPro" id="IPR008995">
    <property type="entry name" value="Mo/tungstate-bd_C_term_dom"/>
</dbReference>
<dbReference type="SMART" id="SM00382">
    <property type="entry name" value="AAA"/>
    <property type="match status" value="1"/>
</dbReference>
<dbReference type="InterPro" id="IPR050093">
    <property type="entry name" value="ABC_SmlMolc_Importer"/>
</dbReference>
<dbReference type="InterPro" id="IPR012340">
    <property type="entry name" value="NA-bd_OB-fold"/>
</dbReference>
<organism evidence="9 10">
    <name type="scientific">Halalkalibacter hemicellulosilyticusJCM 9152</name>
    <dbReference type="NCBI Taxonomy" id="1236971"/>
    <lineage>
        <taxon>Bacteria</taxon>
        <taxon>Bacillati</taxon>
        <taxon>Bacillota</taxon>
        <taxon>Bacilli</taxon>
        <taxon>Bacillales</taxon>
        <taxon>Bacillaceae</taxon>
        <taxon>Halalkalibacter</taxon>
    </lineage>
</organism>
<dbReference type="InterPro" id="IPR013611">
    <property type="entry name" value="Transp-assoc_OB_typ2"/>
</dbReference>
<comment type="subunit">
    <text evidence="5">The complex is composed of two ATP-binding proteins (OpuCA), two transmembrane proteins (OpuCB and OpuCD) and a solute-binding protein (OpuCC).</text>
</comment>
<evidence type="ECO:0000313" key="9">
    <source>
        <dbReference type="EMBL" id="GAE31074.1"/>
    </source>
</evidence>
<dbReference type="SUPFAM" id="SSF50331">
    <property type="entry name" value="MOP-like"/>
    <property type="match status" value="1"/>
</dbReference>
<keyword evidence="1" id="KW-0813">Transport</keyword>
<dbReference type="GO" id="GO:0005524">
    <property type="term" value="F:ATP binding"/>
    <property type="evidence" value="ECO:0007669"/>
    <property type="project" value="UniProtKB-KW"/>
</dbReference>
<reference evidence="9" key="1">
    <citation type="journal article" date="2014" name="Genome Announc.">
        <title>Draft Genome Sequences of Three Alkaliphilic Bacillus Strains, Bacillus wakoensis JCM 9140T, Bacillus akibai JCM 9157T, and Bacillus hemicellulosilyticus JCM 9152T.</title>
        <authorList>
            <person name="Yuki M."/>
            <person name="Oshima K."/>
            <person name="Suda W."/>
            <person name="Oshida Y."/>
            <person name="Kitamura K."/>
            <person name="Iida T."/>
            <person name="Hattori M."/>
            <person name="Ohkuma M."/>
        </authorList>
    </citation>
    <scope>NUCLEOTIDE SEQUENCE [LARGE SCALE GENOMIC DNA]</scope>
    <source>
        <strain evidence="9">JCM 9152</strain>
    </source>
</reference>
<dbReference type="EMBL" id="BAUU01000016">
    <property type="protein sequence ID" value="GAE31074.1"/>
    <property type="molecule type" value="Genomic_DNA"/>
</dbReference>
<dbReference type="InterPro" id="IPR003593">
    <property type="entry name" value="AAA+_ATPase"/>
</dbReference>
<feature type="domain" description="ABC transporter" evidence="8">
    <location>
        <begin position="55"/>
        <end position="289"/>
    </location>
</feature>
<evidence type="ECO:0000256" key="2">
    <source>
        <dbReference type="ARBA" id="ARBA00022741"/>
    </source>
</evidence>